<evidence type="ECO:0000259" key="12">
    <source>
        <dbReference type="PROSITE" id="PS50880"/>
    </source>
</evidence>
<dbReference type="InterPro" id="IPR011557">
    <property type="entry name" value="GyrB"/>
</dbReference>
<dbReference type="GO" id="GO:0003677">
    <property type="term" value="F:DNA binding"/>
    <property type="evidence" value="ECO:0007669"/>
    <property type="project" value="UniProtKB-KW"/>
</dbReference>
<dbReference type="EC" id="5.6.2.2" evidence="4"/>
<comment type="cofactor">
    <cofactor evidence="2">
        <name>Mg(2+)</name>
        <dbReference type="ChEBI" id="CHEBI:18420"/>
    </cofactor>
</comment>
<evidence type="ECO:0000313" key="13">
    <source>
        <dbReference type="EMBL" id="MBE9214071.1"/>
    </source>
</evidence>
<evidence type="ECO:0000256" key="6">
    <source>
        <dbReference type="ARBA" id="ARBA00022741"/>
    </source>
</evidence>
<dbReference type="PROSITE" id="PS50817">
    <property type="entry name" value="INTEIN_N_TER"/>
    <property type="match status" value="1"/>
</dbReference>
<dbReference type="FunFam" id="3.40.50.670:FF:000001">
    <property type="entry name" value="DNA topoisomerase 2"/>
    <property type="match status" value="1"/>
</dbReference>
<evidence type="ECO:0000256" key="9">
    <source>
        <dbReference type="ARBA" id="ARBA00023029"/>
    </source>
</evidence>
<dbReference type="SUPFAM" id="SSF54211">
    <property type="entry name" value="Ribosomal protein S5 domain 2-like"/>
    <property type="match status" value="1"/>
</dbReference>
<keyword evidence="11" id="KW-0413">Isomerase</keyword>
<dbReference type="InterPro" id="IPR003586">
    <property type="entry name" value="Hint_dom_C"/>
</dbReference>
<gene>
    <name evidence="13" type="primary">gyrB</name>
    <name evidence="13" type="ORF">IQ247_15590</name>
</gene>
<dbReference type="RefSeq" id="WP_193921498.1">
    <property type="nucleotide sequence ID" value="NZ_JADEWL010000049.1"/>
</dbReference>
<dbReference type="InterPro" id="IPR018522">
    <property type="entry name" value="TopoIIA_CS"/>
</dbReference>
<organism evidence="13 14">
    <name type="scientific">Plectonema cf. radiosum LEGE 06105</name>
    <dbReference type="NCBI Taxonomy" id="945769"/>
    <lineage>
        <taxon>Bacteria</taxon>
        <taxon>Bacillati</taxon>
        <taxon>Cyanobacteriota</taxon>
        <taxon>Cyanophyceae</taxon>
        <taxon>Oscillatoriophycideae</taxon>
        <taxon>Oscillatoriales</taxon>
        <taxon>Microcoleaceae</taxon>
        <taxon>Plectonema</taxon>
    </lineage>
</organism>
<evidence type="ECO:0000313" key="14">
    <source>
        <dbReference type="Proteomes" id="UP000620559"/>
    </source>
</evidence>
<dbReference type="AlphaFoldDB" id="A0A8J7F118"/>
<protein>
    <recommendedName>
        <fullName evidence="4">DNA topoisomerase (ATP-hydrolyzing)</fullName>
        <ecNumber evidence="4">5.6.2.2</ecNumber>
    </recommendedName>
</protein>
<evidence type="ECO:0000256" key="8">
    <source>
        <dbReference type="ARBA" id="ARBA00022842"/>
    </source>
</evidence>
<dbReference type="GO" id="GO:0034335">
    <property type="term" value="F:DNA negative supercoiling activity"/>
    <property type="evidence" value="ECO:0007669"/>
    <property type="project" value="UniProtKB-ARBA"/>
</dbReference>
<dbReference type="PROSITE" id="PS50818">
    <property type="entry name" value="INTEIN_C_TER"/>
    <property type="match status" value="1"/>
</dbReference>
<evidence type="ECO:0000256" key="2">
    <source>
        <dbReference type="ARBA" id="ARBA00001946"/>
    </source>
</evidence>
<dbReference type="InterPro" id="IPR013506">
    <property type="entry name" value="Topo_IIA_bsu_dom2"/>
</dbReference>
<dbReference type="FunFam" id="3.30.565.10:FF:000002">
    <property type="entry name" value="DNA gyrase subunit B"/>
    <property type="match status" value="1"/>
</dbReference>
<dbReference type="InterPro" id="IPR036890">
    <property type="entry name" value="HATPase_C_sf"/>
</dbReference>
<dbReference type="Proteomes" id="UP000620559">
    <property type="component" value="Unassembled WGS sequence"/>
</dbReference>
<dbReference type="InterPro" id="IPR030934">
    <property type="entry name" value="Intein_C"/>
</dbReference>
<dbReference type="PRINTS" id="PR00418">
    <property type="entry name" value="TPI2FAMILY"/>
</dbReference>
<evidence type="ECO:0000256" key="3">
    <source>
        <dbReference type="ARBA" id="ARBA00010708"/>
    </source>
</evidence>
<dbReference type="InterPro" id="IPR020568">
    <property type="entry name" value="Ribosomal_Su5_D2-typ_SF"/>
</dbReference>
<evidence type="ECO:0000256" key="11">
    <source>
        <dbReference type="ARBA" id="ARBA00023235"/>
    </source>
</evidence>
<dbReference type="NCBIfam" id="TIGR01059">
    <property type="entry name" value="gyrB"/>
    <property type="match status" value="1"/>
</dbReference>
<dbReference type="InterPro" id="IPR013759">
    <property type="entry name" value="Topo_IIA_B_C"/>
</dbReference>
<proteinExistence type="inferred from homology"/>
<dbReference type="CDD" id="cd16928">
    <property type="entry name" value="HATPase_GyrB-like"/>
    <property type="match status" value="1"/>
</dbReference>
<dbReference type="Pfam" id="PF00986">
    <property type="entry name" value="DNA_gyraseB_C"/>
    <property type="match status" value="1"/>
</dbReference>
<dbReference type="PROSITE" id="PS50880">
    <property type="entry name" value="TOPRIM"/>
    <property type="match status" value="1"/>
</dbReference>
<dbReference type="EMBL" id="JADEWL010000049">
    <property type="protein sequence ID" value="MBE9214071.1"/>
    <property type="molecule type" value="Genomic_DNA"/>
</dbReference>
<keyword evidence="14" id="KW-1185">Reference proteome</keyword>
<dbReference type="InterPro" id="IPR036844">
    <property type="entry name" value="Hint_dom_sf"/>
</dbReference>
<dbReference type="Gene3D" id="3.40.50.670">
    <property type="match status" value="2"/>
</dbReference>
<keyword evidence="5" id="KW-0479">Metal-binding</keyword>
<dbReference type="PANTHER" id="PTHR45866:SF1">
    <property type="entry name" value="DNA GYRASE SUBUNIT B, MITOCHONDRIAL"/>
    <property type="match status" value="1"/>
</dbReference>
<dbReference type="GO" id="GO:0016539">
    <property type="term" value="P:intein-mediated protein splicing"/>
    <property type="evidence" value="ECO:0007669"/>
    <property type="project" value="InterPro"/>
</dbReference>
<dbReference type="CDD" id="cd00081">
    <property type="entry name" value="Hint"/>
    <property type="match status" value="2"/>
</dbReference>
<dbReference type="Pfam" id="PF01751">
    <property type="entry name" value="Toprim"/>
    <property type="match status" value="1"/>
</dbReference>
<comment type="caution">
    <text evidence="13">The sequence shown here is derived from an EMBL/GenBank/DDBJ whole genome shotgun (WGS) entry which is preliminary data.</text>
</comment>
<dbReference type="InterPro" id="IPR001241">
    <property type="entry name" value="Topo_IIA"/>
</dbReference>
<evidence type="ECO:0000256" key="7">
    <source>
        <dbReference type="ARBA" id="ARBA00022840"/>
    </source>
</evidence>
<dbReference type="InterPro" id="IPR013760">
    <property type="entry name" value="Topo_IIA-like_dom_sf"/>
</dbReference>
<dbReference type="SMART" id="SM00306">
    <property type="entry name" value="HintN"/>
    <property type="match status" value="1"/>
</dbReference>
<dbReference type="SUPFAM" id="SSF56719">
    <property type="entry name" value="Type II DNA topoisomerase"/>
    <property type="match status" value="2"/>
</dbReference>
<keyword evidence="6" id="KW-0547">Nucleotide-binding</keyword>
<dbReference type="Gene3D" id="3.30.230.10">
    <property type="match status" value="1"/>
</dbReference>
<accession>A0A8J7F118</accession>
<evidence type="ECO:0000256" key="5">
    <source>
        <dbReference type="ARBA" id="ARBA00022723"/>
    </source>
</evidence>
<keyword evidence="8" id="KW-0460">Magnesium</keyword>
<dbReference type="SUPFAM" id="SSF55874">
    <property type="entry name" value="ATPase domain of HSP90 chaperone/DNA topoisomerase II/histidine kinase"/>
    <property type="match status" value="1"/>
</dbReference>
<keyword evidence="10" id="KW-0238">DNA-binding</keyword>
<dbReference type="Gene3D" id="2.170.16.10">
    <property type="entry name" value="Hedgehog/Intein (Hint) domain"/>
    <property type="match status" value="1"/>
</dbReference>
<dbReference type="PANTHER" id="PTHR45866">
    <property type="entry name" value="DNA GYRASE/TOPOISOMERASE SUBUNIT B"/>
    <property type="match status" value="1"/>
</dbReference>
<dbReference type="CDD" id="cd00822">
    <property type="entry name" value="TopoII_Trans_DNA_gyrase"/>
    <property type="match status" value="1"/>
</dbReference>
<evidence type="ECO:0000256" key="10">
    <source>
        <dbReference type="ARBA" id="ARBA00023125"/>
    </source>
</evidence>
<name>A0A8J7F118_9CYAN</name>
<dbReference type="FunFam" id="3.30.230.10:FF:000005">
    <property type="entry name" value="DNA gyrase subunit B"/>
    <property type="match status" value="1"/>
</dbReference>
<dbReference type="InterPro" id="IPR003594">
    <property type="entry name" value="HATPase_dom"/>
</dbReference>
<dbReference type="SMART" id="SM00387">
    <property type="entry name" value="HATPase_c"/>
    <property type="match status" value="1"/>
</dbReference>
<dbReference type="InterPro" id="IPR006141">
    <property type="entry name" value="Intein_N"/>
</dbReference>
<dbReference type="NCBIfam" id="TIGR01445">
    <property type="entry name" value="intein_Nterm"/>
    <property type="match status" value="1"/>
</dbReference>
<feature type="domain" description="Toprim" evidence="12">
    <location>
        <begin position="891"/>
        <end position="976"/>
    </location>
</feature>
<dbReference type="GO" id="GO:0005694">
    <property type="term" value="C:chromosome"/>
    <property type="evidence" value="ECO:0007669"/>
    <property type="project" value="InterPro"/>
</dbReference>
<keyword evidence="7" id="KW-0067">ATP-binding</keyword>
<dbReference type="InterPro" id="IPR003587">
    <property type="entry name" value="Hint_dom_N"/>
</dbReference>
<dbReference type="NCBIfam" id="TIGR01443">
    <property type="entry name" value="intein_Cterm"/>
    <property type="match status" value="1"/>
</dbReference>
<keyword evidence="9" id="KW-0799">Topoisomerase</keyword>
<sequence length="1081" mass="123575">MTSSYNAEQIQVLEGLEPVRKRPGMYIGTTGPRGLHHLVYEVVDNSVDEALAGYCTHIEVVLNADGSCTVTDDGRGIPTDVHSKTGKSALETVLTVLHAGGKFGSGGYKVSGGLHGVGVSVVNALSEWLEVTIWRNNKVHTQRYERGAAVSELKSVPYKENRTGTRVSFKPDAQIFTTVTEFDYDTLASRLRELGYLNAGVRITFTDNRLELLKNGEPHVEVYEYKGGIKEYVAYMNADKQSLHEEIIYVQGERNNVQVEVALQWCVDAYSDSLLGFANNIRTVDGGTHLEGLKAVLTRTLNSVARKRNKIKENESNLSGEHVREGLTAVISVKVPEPEFEGQTKTKLGNTEVRGIVDSFVGEALNEYLEFHPQVVDTILEKAIQAFKAAEAARHARELVRRKSVLESSPLPGKLADCSTRDPAESEIYLVEGDSAGGCFDGDTLVALADGRSLSFKDIVAEQAIGKEHFCYTIRDDGTISIERIINPRITKTNAQVLKITLDNGETIICTPDHRFMLRDGSYKQAASLTPDDSLMPLYRKLSDSSEPRITIDGYEMVWNPRSDSWLFTHVLADWHNRWNRVYQLADGEHCHHVDFNKLNNNPTNIQRLSAKEHLALHRSHIKKTLHRQDTIDKCRAIRQSKEFRAKMSERMQQPQTRQILSQQAKAQWDSENYKAYMVSKWRDFYENNQEYPIANREQLSKAQQEYWSNESNRLAQSQRVTNYFANNPQARLRGSQIAKQQWKNETLLEWRREKTQEQWTPEFRAKRLAALNQTYYRKTIAALKQIEVEQGSLDLDAYQEFRLQTRDTSLLRFDKFCQRYFESDTKAAYEAVANYNHRIVKIERLDEPVDVYDIEVPHTHNFALASGVFVHNSAKQGRDRRFQAILPLRGKILNIEKTDDSKIYKNNEIQSLITALGLGVKGEEFDSTQLRYHRIIIMTDADVDGAHIRTLLLTFFYRYQKALVQEGFIYIACPPLYKVERGRNHYYCYSDRELQNLVTNEFPQNANYTIQRFKGLGEMMATQLWDTTMNPETRTLKRVEIEDAAEADRIFTILMGDRVAPRREFIETHSSKLDLIDLDI</sequence>
<comment type="similarity">
    <text evidence="3">Belongs to the type II topoisomerase GyrB family.</text>
</comment>
<comment type="catalytic activity">
    <reaction evidence="1">
        <text>ATP-dependent breakage, passage and rejoining of double-stranded DNA.</text>
        <dbReference type="EC" id="5.6.2.2"/>
    </reaction>
</comment>
<dbReference type="SUPFAM" id="SSF51294">
    <property type="entry name" value="Hedgehog/intein (Hint) domain"/>
    <property type="match status" value="1"/>
</dbReference>
<dbReference type="Pfam" id="PF02518">
    <property type="entry name" value="HATPase_c"/>
    <property type="match status" value="1"/>
</dbReference>
<dbReference type="InterPro" id="IPR014721">
    <property type="entry name" value="Ribsml_uS5_D2-typ_fold_subgr"/>
</dbReference>
<dbReference type="Pfam" id="PF00204">
    <property type="entry name" value="DNA_gyraseB"/>
    <property type="match status" value="1"/>
</dbReference>
<dbReference type="GO" id="GO:0005524">
    <property type="term" value="F:ATP binding"/>
    <property type="evidence" value="ECO:0007669"/>
    <property type="project" value="UniProtKB-KW"/>
</dbReference>
<dbReference type="GO" id="GO:0006265">
    <property type="term" value="P:DNA topological change"/>
    <property type="evidence" value="ECO:0007669"/>
    <property type="project" value="InterPro"/>
</dbReference>
<evidence type="ECO:0000256" key="4">
    <source>
        <dbReference type="ARBA" id="ARBA00012895"/>
    </source>
</evidence>
<dbReference type="SMART" id="SM00433">
    <property type="entry name" value="TOP2c"/>
    <property type="match status" value="1"/>
</dbReference>
<dbReference type="PROSITE" id="PS00177">
    <property type="entry name" value="TOPOISOMERASE_II"/>
    <property type="match status" value="1"/>
</dbReference>
<dbReference type="InterPro" id="IPR006171">
    <property type="entry name" value="TOPRIM_dom"/>
</dbReference>
<dbReference type="Pfam" id="PF14890">
    <property type="entry name" value="Intein_splicing"/>
    <property type="match status" value="1"/>
</dbReference>
<dbReference type="SMART" id="SM00305">
    <property type="entry name" value="HintC"/>
    <property type="match status" value="1"/>
</dbReference>
<dbReference type="InterPro" id="IPR002288">
    <property type="entry name" value="DNA_gyrase_B_C"/>
</dbReference>
<dbReference type="Gene3D" id="3.30.565.10">
    <property type="entry name" value="Histidine kinase-like ATPase, C-terminal domain"/>
    <property type="match status" value="1"/>
</dbReference>
<dbReference type="GO" id="GO:0046872">
    <property type="term" value="F:metal ion binding"/>
    <property type="evidence" value="ECO:0007669"/>
    <property type="project" value="UniProtKB-KW"/>
</dbReference>
<dbReference type="InterPro" id="IPR000565">
    <property type="entry name" value="Topo_IIA_B"/>
</dbReference>
<reference evidence="13" key="1">
    <citation type="submission" date="2020-10" db="EMBL/GenBank/DDBJ databases">
        <authorList>
            <person name="Castelo-Branco R."/>
            <person name="Eusebio N."/>
            <person name="Adriana R."/>
            <person name="Vieira A."/>
            <person name="Brugerolle De Fraissinette N."/>
            <person name="Rezende De Castro R."/>
            <person name="Schneider M.P."/>
            <person name="Vasconcelos V."/>
            <person name="Leao P.N."/>
        </authorList>
    </citation>
    <scope>NUCLEOTIDE SEQUENCE</scope>
    <source>
        <strain evidence="13">LEGE 06105</strain>
    </source>
</reference>
<evidence type="ECO:0000256" key="1">
    <source>
        <dbReference type="ARBA" id="ARBA00000185"/>
    </source>
</evidence>
<dbReference type="PRINTS" id="PR01159">
    <property type="entry name" value="DNAGYRASEB"/>
</dbReference>